<gene>
    <name evidence="2" type="ORF">CCE28_04870</name>
</gene>
<feature type="transmembrane region" description="Helical" evidence="1">
    <location>
        <begin position="66"/>
        <end position="89"/>
    </location>
</feature>
<name>A0A267MKV9_9FIRM</name>
<organism evidence="2 3">
    <name type="scientific">Anaeromicrobium sediminis</name>
    <dbReference type="NCBI Taxonomy" id="1478221"/>
    <lineage>
        <taxon>Bacteria</taxon>
        <taxon>Bacillati</taxon>
        <taxon>Bacillota</taxon>
        <taxon>Clostridia</taxon>
        <taxon>Peptostreptococcales</taxon>
        <taxon>Thermotaleaceae</taxon>
        <taxon>Anaeromicrobium</taxon>
    </lineage>
</organism>
<evidence type="ECO:0000256" key="1">
    <source>
        <dbReference type="SAM" id="Phobius"/>
    </source>
</evidence>
<proteinExistence type="predicted"/>
<keyword evidence="1" id="KW-1133">Transmembrane helix</keyword>
<keyword evidence="1" id="KW-0472">Membrane</keyword>
<sequence length="101" mass="10978">MKHMKKIWTFKKHFILSLLIGLFIGVFNKLFPGNEAASIGIIGGADGHTAIFVANSKEEVGGIMKLIILLTMEGIFNGIIGFIICLGLYKPVKAGMEKILS</sequence>
<dbReference type="EMBL" id="NIBG01000003">
    <property type="protein sequence ID" value="PAB60234.1"/>
    <property type="molecule type" value="Genomic_DNA"/>
</dbReference>
<evidence type="ECO:0000313" key="3">
    <source>
        <dbReference type="Proteomes" id="UP000216024"/>
    </source>
</evidence>
<keyword evidence="3" id="KW-1185">Reference proteome</keyword>
<dbReference type="Proteomes" id="UP000216024">
    <property type="component" value="Unassembled WGS sequence"/>
</dbReference>
<reference evidence="2 3" key="1">
    <citation type="submission" date="2017-06" db="EMBL/GenBank/DDBJ databases">
        <title>Draft genome sequence of anaerobic fermentative bacterium Anaeromicrobium sediminis DY2726D isolated from West Pacific Ocean sediments.</title>
        <authorList>
            <person name="Zeng X."/>
        </authorList>
    </citation>
    <scope>NUCLEOTIDE SEQUENCE [LARGE SCALE GENOMIC DNA]</scope>
    <source>
        <strain evidence="2 3">DY2726D</strain>
    </source>
</reference>
<keyword evidence="1" id="KW-0812">Transmembrane</keyword>
<evidence type="ECO:0000313" key="2">
    <source>
        <dbReference type="EMBL" id="PAB60234.1"/>
    </source>
</evidence>
<dbReference type="AlphaFoldDB" id="A0A267MKV9"/>
<protein>
    <submittedName>
        <fullName evidence="2">Uncharacterized protein</fullName>
    </submittedName>
</protein>
<accession>A0A267MKV9</accession>
<comment type="caution">
    <text evidence="2">The sequence shown here is derived from an EMBL/GenBank/DDBJ whole genome shotgun (WGS) entry which is preliminary data.</text>
</comment>